<dbReference type="EMBL" id="JAFNEN010000680">
    <property type="protein sequence ID" value="KAG8178609.1"/>
    <property type="molecule type" value="Genomic_DNA"/>
</dbReference>
<dbReference type="GO" id="GO:0043564">
    <property type="term" value="C:Ku70:Ku80 complex"/>
    <property type="evidence" value="ECO:0007669"/>
    <property type="project" value="InterPro"/>
</dbReference>
<evidence type="ECO:0000256" key="1">
    <source>
        <dbReference type="ARBA" id="ARBA00004123"/>
    </source>
</evidence>
<dbReference type="GO" id="GO:0005524">
    <property type="term" value="F:ATP binding"/>
    <property type="evidence" value="ECO:0007669"/>
    <property type="project" value="UniProtKB-KW"/>
</dbReference>
<dbReference type="Gene3D" id="1.10.1600.10">
    <property type="match status" value="1"/>
</dbReference>
<dbReference type="GO" id="GO:0003684">
    <property type="term" value="F:damaged DNA binding"/>
    <property type="evidence" value="ECO:0007669"/>
    <property type="project" value="InterPro"/>
</dbReference>
<dbReference type="InterPro" id="IPR005160">
    <property type="entry name" value="Ku_C"/>
</dbReference>
<evidence type="ECO:0000256" key="6">
    <source>
        <dbReference type="ARBA" id="ARBA00022806"/>
    </source>
</evidence>
<evidence type="ECO:0000256" key="12">
    <source>
        <dbReference type="SAM" id="MobiDB-lite"/>
    </source>
</evidence>
<dbReference type="Proteomes" id="UP000827092">
    <property type="component" value="Unassembled WGS sequence"/>
</dbReference>
<dbReference type="PIRSF" id="PIRSF016570">
    <property type="entry name" value="Ku80"/>
    <property type="match status" value="1"/>
</dbReference>
<evidence type="ECO:0000256" key="8">
    <source>
        <dbReference type="ARBA" id="ARBA00023125"/>
    </source>
</evidence>
<evidence type="ECO:0000259" key="13">
    <source>
        <dbReference type="SMART" id="SM00559"/>
    </source>
</evidence>
<name>A0AAV6U3P2_9ARAC</name>
<evidence type="ECO:0000256" key="3">
    <source>
        <dbReference type="ARBA" id="ARBA00022741"/>
    </source>
</evidence>
<protein>
    <recommendedName>
        <fullName evidence="13">Ku domain-containing protein</fullName>
    </recommendedName>
</protein>
<dbReference type="InterPro" id="IPR014893">
    <property type="entry name" value="Ku_PK_bind"/>
</dbReference>
<keyword evidence="15" id="KW-1185">Reference proteome</keyword>
<dbReference type="GO" id="GO:0042162">
    <property type="term" value="F:telomeric DNA binding"/>
    <property type="evidence" value="ECO:0007669"/>
    <property type="project" value="InterPro"/>
</dbReference>
<gene>
    <name evidence="14" type="ORF">JTE90_014200</name>
</gene>
<keyword evidence="7" id="KW-0067">ATP-binding</keyword>
<dbReference type="FunFam" id="2.40.290.10:FF:000005">
    <property type="entry name" value="X-ray repair cross-complementing protein 5"/>
    <property type="match status" value="1"/>
</dbReference>
<feature type="region of interest" description="Disordered" evidence="12">
    <location>
        <begin position="546"/>
        <end position="584"/>
    </location>
</feature>
<evidence type="ECO:0000313" key="15">
    <source>
        <dbReference type="Proteomes" id="UP000827092"/>
    </source>
</evidence>
<evidence type="ECO:0000256" key="7">
    <source>
        <dbReference type="ARBA" id="ARBA00022840"/>
    </source>
</evidence>
<dbReference type="GO" id="GO:0006310">
    <property type="term" value="P:DNA recombination"/>
    <property type="evidence" value="ECO:0007669"/>
    <property type="project" value="UniProtKB-KW"/>
</dbReference>
<dbReference type="Pfam" id="PF02735">
    <property type="entry name" value="Ku"/>
    <property type="match status" value="1"/>
</dbReference>
<dbReference type="CDD" id="cd00873">
    <property type="entry name" value="KU80"/>
    <property type="match status" value="1"/>
</dbReference>
<evidence type="ECO:0000256" key="2">
    <source>
        <dbReference type="ARBA" id="ARBA00007726"/>
    </source>
</evidence>
<organism evidence="14 15">
    <name type="scientific">Oedothorax gibbosus</name>
    <dbReference type="NCBI Taxonomy" id="931172"/>
    <lineage>
        <taxon>Eukaryota</taxon>
        <taxon>Metazoa</taxon>
        <taxon>Ecdysozoa</taxon>
        <taxon>Arthropoda</taxon>
        <taxon>Chelicerata</taxon>
        <taxon>Arachnida</taxon>
        <taxon>Araneae</taxon>
        <taxon>Araneomorphae</taxon>
        <taxon>Entelegynae</taxon>
        <taxon>Araneoidea</taxon>
        <taxon>Linyphiidae</taxon>
        <taxon>Erigoninae</taxon>
        <taxon>Oedothorax</taxon>
    </lineage>
</organism>
<dbReference type="GO" id="GO:0016787">
    <property type="term" value="F:hydrolase activity"/>
    <property type="evidence" value="ECO:0007669"/>
    <property type="project" value="UniProtKB-KW"/>
</dbReference>
<reference evidence="14 15" key="1">
    <citation type="journal article" date="2022" name="Nat. Ecol. Evol.">
        <title>A masculinizing supergene underlies an exaggerated male reproductive morph in a spider.</title>
        <authorList>
            <person name="Hendrickx F."/>
            <person name="De Corte Z."/>
            <person name="Sonet G."/>
            <person name="Van Belleghem S.M."/>
            <person name="Kostlbacher S."/>
            <person name="Vangestel C."/>
        </authorList>
    </citation>
    <scope>NUCLEOTIDE SEQUENCE [LARGE SCALE GENOMIC DNA]</scope>
    <source>
        <strain evidence="14">W744_W776</strain>
    </source>
</reference>
<comment type="similarity">
    <text evidence="2">Belongs to the ku80 family.</text>
</comment>
<evidence type="ECO:0000256" key="5">
    <source>
        <dbReference type="ARBA" id="ARBA00022801"/>
    </source>
</evidence>
<keyword evidence="10" id="KW-0234">DNA repair</keyword>
<feature type="domain" description="Ku" evidence="13">
    <location>
        <begin position="283"/>
        <end position="422"/>
    </location>
</feature>
<dbReference type="InterPro" id="IPR006164">
    <property type="entry name" value="DNA_bd_Ku70/Ku80"/>
</dbReference>
<keyword evidence="4" id="KW-0227">DNA damage</keyword>
<sequence>MAVTKEAIVIALDVGVSMHEVKDSGSVLENAKNCVNMIIQRKIFSESKDELALLLFGTSKTVNNFADDGGYDFSNISIIEDLKPASWELLEQVNTIQGSDISTDNIKENALLAAIQLLQSTANNKKFFSRRILFLSRFDLPFNSDKVPEICEGLKLGKIDLNIIGPSSFTEEEISNGTCPQTYADHSIADASGATIKSILKEVNGESYSFSEAIPALIYFQKKKVQSLPWNANLDIGTNLTIPISAYTKVNESKPKSWKPVYARKLNAKLEKKVTYLMNNEEQTEVSKDNIIPAFKYGTTLVPYTDEDKQNMDYQSGEKGMKVLGFTKAENVHRYHYIGDKSMYVFGQKNRELAGVILAPFVQALKDTNMVAIVRYVYSARSAPKIGFLSPKIKDNYECLIFIPLPFMEDLRHFVFAPLDADKKNIPSDEQLSAVDDLITSMNLSTAAIDEEGNLGEELKSKYTVNPYLQRLYQCLQFRALHPEKPLPPIAPHIEAIINPPSRLVKMSEPAVDKIKELFPLKELFPKAPKETEAAAILSQNSANSLEKQKEGFSKKNKDRRSDSIVKSESSKKRRKISSDNSEDVYPGLGNAVGDKIVKVGSVTPVKDFQYLLDSQTLQFGEACKQIIDVVYKYLKETSLKHFHIKILDICKELRHTSLKRNDAAQYNSYMKSLQTELLRRDAELWIKIKNERIGLLSNEEVKLSTVTPSEADEFLAASPEDVKSVLKVSQTYDHEDDMDLLDEI</sequence>
<dbReference type="Pfam" id="PF03730">
    <property type="entry name" value="Ku_C"/>
    <property type="match status" value="1"/>
</dbReference>
<keyword evidence="6" id="KW-0347">Helicase</keyword>
<feature type="compositionally biased region" description="Basic and acidic residues" evidence="12">
    <location>
        <begin position="547"/>
        <end position="571"/>
    </location>
</feature>
<dbReference type="InterPro" id="IPR036465">
    <property type="entry name" value="vWFA_dom_sf"/>
</dbReference>
<evidence type="ECO:0000256" key="10">
    <source>
        <dbReference type="ARBA" id="ARBA00023204"/>
    </source>
</evidence>
<evidence type="ECO:0000256" key="9">
    <source>
        <dbReference type="ARBA" id="ARBA00023172"/>
    </source>
</evidence>
<accession>A0AAV6U3P2</accession>
<comment type="subcellular location">
    <subcellularLocation>
        <location evidence="1">Nucleus</location>
    </subcellularLocation>
</comment>
<dbReference type="InterPro" id="IPR016194">
    <property type="entry name" value="SPOC-like_C_dom_sf"/>
</dbReference>
<keyword evidence="8" id="KW-0238">DNA-binding</keyword>
<dbReference type="Gene3D" id="3.40.50.410">
    <property type="entry name" value="von Willebrand factor, type A domain"/>
    <property type="match status" value="1"/>
</dbReference>
<dbReference type="Gene3D" id="1.25.40.240">
    <property type="entry name" value="Ku, C-terminal domain"/>
    <property type="match status" value="1"/>
</dbReference>
<evidence type="ECO:0000256" key="11">
    <source>
        <dbReference type="ARBA" id="ARBA00023242"/>
    </source>
</evidence>
<dbReference type="InterPro" id="IPR036494">
    <property type="entry name" value="Ku_C_sf"/>
</dbReference>
<dbReference type="GO" id="GO:0003690">
    <property type="term" value="F:double-stranded DNA binding"/>
    <property type="evidence" value="ECO:0007669"/>
    <property type="project" value="TreeGrafter"/>
</dbReference>
<dbReference type="GO" id="GO:0003678">
    <property type="term" value="F:DNA helicase activity"/>
    <property type="evidence" value="ECO:0007669"/>
    <property type="project" value="InterPro"/>
</dbReference>
<evidence type="ECO:0000256" key="4">
    <source>
        <dbReference type="ARBA" id="ARBA00022763"/>
    </source>
</evidence>
<dbReference type="InterPro" id="IPR024193">
    <property type="entry name" value="Ku80"/>
</dbReference>
<dbReference type="SUPFAM" id="SSF100939">
    <property type="entry name" value="SPOC domain-like"/>
    <property type="match status" value="1"/>
</dbReference>
<evidence type="ECO:0000313" key="14">
    <source>
        <dbReference type="EMBL" id="KAG8178609.1"/>
    </source>
</evidence>
<dbReference type="GO" id="GO:0006303">
    <property type="term" value="P:double-strand break repair via nonhomologous end joining"/>
    <property type="evidence" value="ECO:0007669"/>
    <property type="project" value="InterPro"/>
</dbReference>
<dbReference type="SUPFAM" id="SSF53300">
    <property type="entry name" value="vWA-like"/>
    <property type="match status" value="1"/>
</dbReference>
<dbReference type="Pfam" id="PF08785">
    <property type="entry name" value="Ku_PK_bind"/>
    <property type="match status" value="1"/>
</dbReference>
<dbReference type="SUPFAM" id="SSF101420">
    <property type="entry name" value="C-terminal domain of Ku80"/>
    <property type="match status" value="1"/>
</dbReference>
<dbReference type="PANTHER" id="PTHR12604">
    <property type="entry name" value="KU AUTOANTIGEN DNA HELICASE"/>
    <property type="match status" value="1"/>
</dbReference>
<keyword evidence="11" id="KW-0539">Nucleus</keyword>
<dbReference type="FunFam" id="1.10.1600.10:FF:000002">
    <property type="entry name" value="X-ray repair cross-complementing protein 5"/>
    <property type="match status" value="1"/>
</dbReference>
<keyword evidence="3" id="KW-0547">Nucleotide-binding</keyword>
<dbReference type="AlphaFoldDB" id="A0AAV6U3P2"/>
<dbReference type="InterPro" id="IPR005161">
    <property type="entry name" value="Ku_N"/>
</dbReference>
<dbReference type="PANTHER" id="PTHR12604:SF4">
    <property type="entry name" value="X-RAY REPAIR CROSS-COMPLEMENTING PROTEIN 5"/>
    <property type="match status" value="1"/>
</dbReference>
<dbReference type="SMART" id="SM00559">
    <property type="entry name" value="Ku78"/>
    <property type="match status" value="1"/>
</dbReference>
<comment type="caution">
    <text evidence="14">The sequence shown here is derived from an EMBL/GenBank/DDBJ whole genome shotgun (WGS) entry which is preliminary data.</text>
</comment>
<dbReference type="Gene3D" id="2.40.290.10">
    <property type="match status" value="1"/>
</dbReference>
<keyword evidence="9" id="KW-0233">DNA recombination</keyword>
<dbReference type="GO" id="GO:0000723">
    <property type="term" value="P:telomere maintenance"/>
    <property type="evidence" value="ECO:0007669"/>
    <property type="project" value="InterPro"/>
</dbReference>
<proteinExistence type="inferred from homology"/>
<dbReference type="Pfam" id="PF03731">
    <property type="entry name" value="Ku_N"/>
    <property type="match status" value="1"/>
</dbReference>
<keyword evidence="5" id="KW-0378">Hydrolase</keyword>